<name>A0A5C4QCE9_9ACTN</name>
<feature type="compositionally biased region" description="Low complexity" evidence="1">
    <location>
        <begin position="13"/>
        <end position="22"/>
    </location>
</feature>
<reference evidence="2 3" key="1">
    <citation type="submission" date="2019-06" db="EMBL/GenBank/DDBJ databases">
        <title>Micromonospora ordensis sp. nov., isolated from deep marine sediment.</title>
        <authorList>
            <person name="Veyisoglu A."/>
            <person name="Carro L."/>
            <person name="Klenk H.-P."/>
            <person name="Sahin N."/>
        </authorList>
    </citation>
    <scope>NUCLEOTIDE SEQUENCE [LARGE SCALE GENOMIC DNA]</scope>
    <source>
        <strain evidence="2 3">S2509</strain>
    </source>
</reference>
<dbReference type="EMBL" id="VDFY01000230">
    <property type="protein sequence ID" value="TNH23959.1"/>
    <property type="molecule type" value="Genomic_DNA"/>
</dbReference>
<dbReference type="Proteomes" id="UP000306145">
    <property type="component" value="Unassembled WGS sequence"/>
</dbReference>
<comment type="caution">
    <text evidence="2">The sequence shown here is derived from an EMBL/GenBank/DDBJ whole genome shotgun (WGS) entry which is preliminary data.</text>
</comment>
<evidence type="ECO:0000313" key="2">
    <source>
        <dbReference type="EMBL" id="TNH23959.1"/>
    </source>
</evidence>
<feature type="region of interest" description="Disordered" evidence="1">
    <location>
        <begin position="1"/>
        <end position="36"/>
    </location>
</feature>
<dbReference type="RefSeq" id="WP_139587032.1">
    <property type="nucleotide sequence ID" value="NZ_VDFY01000230.1"/>
</dbReference>
<protein>
    <submittedName>
        <fullName evidence="2">Uncharacterized protein</fullName>
    </submittedName>
</protein>
<evidence type="ECO:0000313" key="3">
    <source>
        <dbReference type="Proteomes" id="UP000306145"/>
    </source>
</evidence>
<evidence type="ECO:0000256" key="1">
    <source>
        <dbReference type="SAM" id="MobiDB-lite"/>
    </source>
</evidence>
<sequence length="321" mass="34432">MTTTVKRGAGRPAAAAKTTKAAQHTPLPNGRKETPAEEFQRLTALPLAEQTKTIQARIRKLSNLPENTGPREEAETPLSQQTAAQLRETARKLGLSPSAKMTKDKLIGLIYAKTTPATPTEEGAGSEAPAETSTEPASAAAAKPARKNACRSCGTRSIGSGSGDSNDRDTAKAVELCVPCHEEAQWENEHSDRGHDSLPADSEERAGCWICRPGLNRASAEYVGRAGTSRAGMTINVPLRADGKTKAATVAEKLAAMKVESKIRRFKGEEILTAKIGGTELRLVWDERGRYVYAESTFNSRKVRNVSEALRLAARKVDAGQ</sequence>
<organism evidence="2 3">
    <name type="scientific">Micromonospora orduensis</name>
    <dbReference type="NCBI Taxonomy" id="1420891"/>
    <lineage>
        <taxon>Bacteria</taxon>
        <taxon>Bacillati</taxon>
        <taxon>Actinomycetota</taxon>
        <taxon>Actinomycetes</taxon>
        <taxon>Micromonosporales</taxon>
        <taxon>Micromonosporaceae</taxon>
        <taxon>Micromonospora</taxon>
    </lineage>
</organism>
<accession>A0A5C4QCE9</accession>
<gene>
    <name evidence="2" type="ORF">FHG89_25965</name>
</gene>
<feature type="region of interest" description="Disordered" evidence="1">
    <location>
        <begin position="59"/>
        <end position="83"/>
    </location>
</feature>
<feature type="region of interest" description="Disordered" evidence="1">
    <location>
        <begin position="116"/>
        <end position="146"/>
    </location>
</feature>
<dbReference type="AlphaFoldDB" id="A0A5C4QCE9"/>
<feature type="compositionally biased region" description="Low complexity" evidence="1">
    <location>
        <begin position="126"/>
        <end position="143"/>
    </location>
</feature>
<keyword evidence="3" id="KW-1185">Reference proteome</keyword>
<proteinExistence type="predicted"/>